<evidence type="ECO:0000256" key="3">
    <source>
        <dbReference type="ARBA" id="ARBA00022829"/>
    </source>
</evidence>
<feature type="domain" description="ParB-like N-terminal" evidence="5">
    <location>
        <begin position="32"/>
        <end position="121"/>
    </location>
</feature>
<dbReference type="EMBL" id="FNZK01000015">
    <property type="protein sequence ID" value="SEJ73513.1"/>
    <property type="molecule type" value="Genomic_DNA"/>
</dbReference>
<comment type="similarity">
    <text evidence="2">Belongs to the ParB family.</text>
</comment>
<dbReference type="InterPro" id="IPR041468">
    <property type="entry name" value="HTH_ParB/Spo0J"/>
</dbReference>
<reference evidence="6 7" key="1">
    <citation type="submission" date="2016-10" db="EMBL/GenBank/DDBJ databases">
        <authorList>
            <person name="de Groot N.N."/>
        </authorList>
    </citation>
    <scope>NUCLEOTIDE SEQUENCE [LARGE SCALE GENOMIC DNA]</scope>
    <source>
        <strain evidence="6 7">DSM 2179</strain>
    </source>
</reference>
<sequence>MSKITHSGLGKGLGALIQDTAGLDADTKDKVKALRVEDIIPNQFQPRTEFNDESLDELMHSVLQYGVLQPVLVRKKGTGYELIAGERRLRASKLAGCKTIPAIVREYSDAEMTEIALIENLQREDLNSIEEARAYERLLIEFGFTQELLAQKVGRSRSHIANFLRLLNLSAPVQSYIANGSLTMGQAKPLIGLAEADLQVEAADFIIAENLSARAVEDLVKKLIKVPTYLKDCEEREEIIPKPKEIFVVEAEDHLQAILGTKVKIRSGKIKSKIEIEFYSEEDLERILETLTKPATIQSSLKQGQFIV</sequence>
<evidence type="ECO:0000256" key="4">
    <source>
        <dbReference type="ARBA" id="ARBA00023125"/>
    </source>
</evidence>
<evidence type="ECO:0000313" key="7">
    <source>
        <dbReference type="Proteomes" id="UP000199662"/>
    </source>
</evidence>
<dbReference type="Gene3D" id="3.90.1530.30">
    <property type="match status" value="1"/>
</dbReference>
<keyword evidence="4" id="KW-0238">DNA-binding</keyword>
<dbReference type="InterPro" id="IPR004437">
    <property type="entry name" value="ParB/RepB/Spo0J"/>
</dbReference>
<dbReference type="RefSeq" id="WP_091833107.1">
    <property type="nucleotide sequence ID" value="NZ_FNZK01000015.1"/>
</dbReference>
<dbReference type="GO" id="GO:0045881">
    <property type="term" value="P:positive regulation of sporulation resulting in formation of a cellular spore"/>
    <property type="evidence" value="ECO:0007669"/>
    <property type="project" value="TreeGrafter"/>
</dbReference>
<dbReference type="GO" id="GO:0005694">
    <property type="term" value="C:chromosome"/>
    <property type="evidence" value="ECO:0007669"/>
    <property type="project" value="TreeGrafter"/>
</dbReference>
<evidence type="ECO:0000313" key="6">
    <source>
        <dbReference type="EMBL" id="SEJ73513.1"/>
    </source>
</evidence>
<dbReference type="PANTHER" id="PTHR33375">
    <property type="entry name" value="CHROMOSOME-PARTITIONING PROTEIN PARB-RELATED"/>
    <property type="match status" value="1"/>
</dbReference>
<dbReference type="SMART" id="SM00470">
    <property type="entry name" value="ParB"/>
    <property type="match status" value="1"/>
</dbReference>
<dbReference type="NCBIfam" id="TIGR00180">
    <property type="entry name" value="parB_part"/>
    <property type="match status" value="1"/>
</dbReference>
<dbReference type="SUPFAM" id="SSF110849">
    <property type="entry name" value="ParB/Sulfiredoxin"/>
    <property type="match status" value="1"/>
</dbReference>
<dbReference type="GO" id="GO:0003677">
    <property type="term" value="F:DNA binding"/>
    <property type="evidence" value="ECO:0007669"/>
    <property type="project" value="UniProtKB-KW"/>
</dbReference>
<dbReference type="InterPro" id="IPR003115">
    <property type="entry name" value="ParB_N"/>
</dbReference>
<organism evidence="6 7">
    <name type="scientific">Propionispira arboris</name>
    <dbReference type="NCBI Taxonomy" id="84035"/>
    <lineage>
        <taxon>Bacteria</taxon>
        <taxon>Bacillati</taxon>
        <taxon>Bacillota</taxon>
        <taxon>Negativicutes</taxon>
        <taxon>Selenomonadales</taxon>
        <taxon>Selenomonadaceae</taxon>
        <taxon>Propionispira</taxon>
    </lineage>
</organism>
<dbReference type="CDD" id="cd16393">
    <property type="entry name" value="SPO0J_N"/>
    <property type="match status" value="1"/>
</dbReference>
<keyword evidence="7" id="KW-1185">Reference proteome</keyword>
<protein>
    <submittedName>
        <fullName evidence="6">Chromosome partitioning protein, ParB family</fullName>
    </submittedName>
</protein>
<dbReference type="SUPFAM" id="SSF109709">
    <property type="entry name" value="KorB DNA-binding domain-like"/>
    <property type="match status" value="1"/>
</dbReference>
<accession>A0A1H7B708</accession>
<dbReference type="STRING" id="84035.SAMN05660742_11564"/>
<evidence type="ECO:0000256" key="2">
    <source>
        <dbReference type="ARBA" id="ARBA00006295"/>
    </source>
</evidence>
<dbReference type="Proteomes" id="UP000199662">
    <property type="component" value="Unassembled WGS sequence"/>
</dbReference>
<dbReference type="Gene3D" id="1.10.10.2830">
    <property type="match status" value="1"/>
</dbReference>
<keyword evidence="3" id="KW-0159">Chromosome partition</keyword>
<name>A0A1H7B708_9FIRM</name>
<dbReference type="PANTHER" id="PTHR33375:SF1">
    <property type="entry name" value="CHROMOSOME-PARTITIONING PROTEIN PARB-RELATED"/>
    <property type="match status" value="1"/>
</dbReference>
<dbReference type="InterPro" id="IPR050336">
    <property type="entry name" value="Chromosome_partition/occlusion"/>
</dbReference>
<dbReference type="FunFam" id="1.10.10.2830:FF:000001">
    <property type="entry name" value="Chromosome partitioning protein ParB"/>
    <property type="match status" value="1"/>
</dbReference>
<comment type="subcellular location">
    <subcellularLocation>
        <location evidence="1">Cytoplasm</location>
        <location evidence="1">Nucleoid</location>
    </subcellularLocation>
</comment>
<dbReference type="InterPro" id="IPR036086">
    <property type="entry name" value="ParB/Sulfiredoxin_sf"/>
</dbReference>
<dbReference type="FunFam" id="3.90.1530.30:FF:000001">
    <property type="entry name" value="Chromosome partitioning protein ParB"/>
    <property type="match status" value="1"/>
</dbReference>
<evidence type="ECO:0000259" key="5">
    <source>
        <dbReference type="SMART" id="SM00470"/>
    </source>
</evidence>
<dbReference type="Pfam" id="PF02195">
    <property type="entry name" value="ParB_N"/>
    <property type="match status" value="1"/>
</dbReference>
<dbReference type="Pfam" id="PF17762">
    <property type="entry name" value="HTH_ParB"/>
    <property type="match status" value="1"/>
</dbReference>
<gene>
    <name evidence="6" type="ORF">SAMN05660742_11564</name>
</gene>
<dbReference type="GO" id="GO:0007059">
    <property type="term" value="P:chromosome segregation"/>
    <property type="evidence" value="ECO:0007669"/>
    <property type="project" value="UniProtKB-KW"/>
</dbReference>
<proteinExistence type="inferred from homology"/>
<dbReference type="GO" id="GO:0009295">
    <property type="term" value="C:nucleoid"/>
    <property type="evidence" value="ECO:0007669"/>
    <property type="project" value="UniProtKB-SubCell"/>
</dbReference>
<evidence type="ECO:0000256" key="1">
    <source>
        <dbReference type="ARBA" id="ARBA00004453"/>
    </source>
</evidence>
<dbReference type="AlphaFoldDB" id="A0A1H7B708"/>